<dbReference type="EMBL" id="QNQT01000003">
    <property type="protein sequence ID" value="RDU37183.1"/>
    <property type="molecule type" value="Genomic_DNA"/>
</dbReference>
<keyword evidence="2" id="KW-1185">Reference proteome</keyword>
<dbReference type="Proteomes" id="UP000257144">
    <property type="component" value="Unassembled WGS sequence"/>
</dbReference>
<dbReference type="RefSeq" id="WP_115452011.1">
    <property type="nucleotide sequence ID" value="NZ_QNQT01000003.1"/>
</dbReference>
<proteinExistence type="predicted"/>
<evidence type="ECO:0000313" key="2">
    <source>
        <dbReference type="Proteomes" id="UP000257144"/>
    </source>
</evidence>
<accession>A0A3D8GRS6</accession>
<dbReference type="OrthoDB" id="2876795at2"/>
<dbReference type="AlphaFoldDB" id="A0A3D8GRS6"/>
<organism evidence="1 2">
    <name type="scientific">Neobacillus piezotolerans</name>
    <dbReference type="NCBI Taxonomy" id="2259171"/>
    <lineage>
        <taxon>Bacteria</taxon>
        <taxon>Bacillati</taxon>
        <taxon>Bacillota</taxon>
        <taxon>Bacilli</taxon>
        <taxon>Bacillales</taxon>
        <taxon>Bacillaceae</taxon>
        <taxon>Neobacillus</taxon>
    </lineage>
</organism>
<evidence type="ECO:0000313" key="1">
    <source>
        <dbReference type="EMBL" id="RDU37183.1"/>
    </source>
</evidence>
<comment type="caution">
    <text evidence="1">The sequence shown here is derived from an EMBL/GenBank/DDBJ whole genome shotgun (WGS) entry which is preliminary data.</text>
</comment>
<gene>
    <name evidence="1" type="ORF">DRW41_10915</name>
</gene>
<sequence>MILTWQPNWYELDQTVIIGDIDYFYLNKEEKTFANDLISSADKEVRGEIIQITHRELGELLGVLTIGLSYKFFLKDGTFIHVDAEENIGEIEYPKDIKVNDWILKVELNVLEATGLSSLERAKRTMKHKQLRLEKERRERYKLLLNIDYL</sequence>
<name>A0A3D8GRS6_9BACI</name>
<protein>
    <submittedName>
        <fullName evidence="1">Uncharacterized protein</fullName>
    </submittedName>
</protein>
<reference evidence="1 2" key="1">
    <citation type="submission" date="2018-07" db="EMBL/GenBank/DDBJ databases">
        <title>Bacillus sp. YLB-04 draft genome sequence.</title>
        <authorList>
            <person name="Yu L."/>
            <person name="Tang X."/>
        </authorList>
    </citation>
    <scope>NUCLEOTIDE SEQUENCE [LARGE SCALE GENOMIC DNA]</scope>
    <source>
        <strain evidence="1 2">YLB-04</strain>
    </source>
</reference>